<reference evidence="6 7" key="1">
    <citation type="submission" date="2018-06" db="EMBL/GenBank/DDBJ databases">
        <title>Genomic Encyclopedia of Type Strains, Phase IV (KMG-IV): sequencing the most valuable type-strain genomes for metagenomic binning, comparative biology and taxonomic classification.</title>
        <authorList>
            <person name="Goeker M."/>
        </authorList>
    </citation>
    <scope>NUCLEOTIDE SEQUENCE [LARGE SCALE GENOMIC DNA]</scope>
    <source>
        <strain evidence="6 7">DSM 44599</strain>
    </source>
</reference>
<dbReference type="InterPro" id="IPR036388">
    <property type="entry name" value="WH-like_DNA-bd_sf"/>
</dbReference>
<keyword evidence="3" id="KW-0159">Chromosome partition</keyword>
<gene>
    <name evidence="6" type="ORF">DFR74_12122</name>
</gene>
<dbReference type="GO" id="GO:0051304">
    <property type="term" value="P:chromosome separation"/>
    <property type="evidence" value="ECO:0007669"/>
    <property type="project" value="InterPro"/>
</dbReference>
<dbReference type="InterPro" id="IPR036390">
    <property type="entry name" value="WH_DNA-bd_sf"/>
</dbReference>
<protein>
    <submittedName>
        <fullName evidence="6">Segregation and condensation protein B</fullName>
    </submittedName>
</protein>
<accession>A0A366CYN1</accession>
<organism evidence="6 7">
    <name type="scientific">Nocardia puris</name>
    <dbReference type="NCBI Taxonomy" id="208602"/>
    <lineage>
        <taxon>Bacteria</taxon>
        <taxon>Bacillati</taxon>
        <taxon>Actinomycetota</taxon>
        <taxon>Actinomycetes</taxon>
        <taxon>Mycobacteriales</taxon>
        <taxon>Nocardiaceae</taxon>
        <taxon>Nocardia</taxon>
    </lineage>
</organism>
<dbReference type="NCBIfam" id="TIGR00281">
    <property type="entry name" value="SMC-Scp complex subunit ScpB"/>
    <property type="match status" value="1"/>
</dbReference>
<evidence type="ECO:0000256" key="5">
    <source>
        <dbReference type="SAM" id="MobiDB-lite"/>
    </source>
</evidence>
<evidence type="ECO:0000313" key="6">
    <source>
        <dbReference type="EMBL" id="RBO82932.1"/>
    </source>
</evidence>
<evidence type="ECO:0000313" key="7">
    <source>
        <dbReference type="Proteomes" id="UP000252586"/>
    </source>
</evidence>
<dbReference type="PANTHER" id="PTHR34298">
    <property type="entry name" value="SEGREGATION AND CONDENSATION PROTEIN B"/>
    <property type="match status" value="1"/>
</dbReference>
<keyword evidence="7" id="KW-1185">Reference proteome</keyword>
<evidence type="ECO:0000256" key="1">
    <source>
        <dbReference type="ARBA" id="ARBA00022490"/>
    </source>
</evidence>
<dbReference type="Proteomes" id="UP000252586">
    <property type="component" value="Unassembled WGS sequence"/>
</dbReference>
<dbReference type="SUPFAM" id="SSF46785">
    <property type="entry name" value="Winged helix' DNA-binding domain"/>
    <property type="match status" value="2"/>
</dbReference>
<keyword evidence="4" id="KW-0131">Cell cycle</keyword>
<dbReference type="Pfam" id="PF04079">
    <property type="entry name" value="SMC_ScpB"/>
    <property type="match status" value="1"/>
</dbReference>
<keyword evidence="2" id="KW-0132">Cell division</keyword>
<dbReference type="AlphaFoldDB" id="A0A366CYN1"/>
<comment type="caution">
    <text evidence="6">The sequence shown here is derived from an EMBL/GenBank/DDBJ whole genome shotgun (WGS) entry which is preliminary data.</text>
</comment>
<dbReference type="Gene3D" id="1.10.10.10">
    <property type="entry name" value="Winged helix-like DNA-binding domain superfamily/Winged helix DNA-binding domain"/>
    <property type="match status" value="2"/>
</dbReference>
<feature type="region of interest" description="Disordered" evidence="5">
    <location>
        <begin position="1"/>
        <end position="108"/>
    </location>
</feature>
<name>A0A366CYN1_9NOCA</name>
<dbReference type="InterPro" id="IPR005234">
    <property type="entry name" value="ScpB_csome_segregation"/>
</dbReference>
<evidence type="ECO:0000256" key="3">
    <source>
        <dbReference type="ARBA" id="ARBA00022829"/>
    </source>
</evidence>
<proteinExistence type="predicted"/>
<sequence length="313" mass="33185">MTEPPNPTDDSDDTRESGADPGGASAELGHVSADSPEDTGDSPETRAESGDRPANPTPAEETATPGDTDDPAPADPGADPDTANETPPPPGVSVDTSGTAATEPPATLDDDEFRSALEAMLLVVDAPAPVEQLAAALDDTTERVAEVLRTLSAELTARRSGIDLRFVGDGWRFYTRTEYAPYVERVLLDGARTKLTRAALETLAVVAYRQPVTRTRVSAVRGVNVDGVMRTLLARGLIAEAGVDPETNGTLYRTTELFLERIGLASLSDLPPLAPLLPGVDLIDEINESLETDPRYTRLRKPAESDLDLGSED</sequence>
<dbReference type="STRING" id="1210090.GCA_001613185_04818"/>
<evidence type="ECO:0000256" key="4">
    <source>
        <dbReference type="ARBA" id="ARBA00023306"/>
    </source>
</evidence>
<keyword evidence="1" id="KW-0963">Cytoplasm</keyword>
<dbReference type="GO" id="GO:0051301">
    <property type="term" value="P:cell division"/>
    <property type="evidence" value="ECO:0007669"/>
    <property type="project" value="UniProtKB-KW"/>
</dbReference>
<evidence type="ECO:0000256" key="2">
    <source>
        <dbReference type="ARBA" id="ARBA00022618"/>
    </source>
</evidence>
<dbReference type="PANTHER" id="PTHR34298:SF2">
    <property type="entry name" value="SEGREGATION AND CONDENSATION PROTEIN B"/>
    <property type="match status" value="1"/>
</dbReference>
<dbReference type="EMBL" id="QNRE01000021">
    <property type="protein sequence ID" value="RBO82932.1"/>
    <property type="molecule type" value="Genomic_DNA"/>
</dbReference>